<dbReference type="EMBL" id="QLNT01000019">
    <property type="protein sequence ID" value="KAF3063401.1"/>
    <property type="molecule type" value="Genomic_DNA"/>
</dbReference>
<keyword evidence="3" id="KW-1185">Reference proteome</keyword>
<dbReference type="AlphaFoldDB" id="A0A9P5CAV4"/>
<comment type="caution">
    <text evidence="2">The sequence shown here is derived from an EMBL/GenBank/DDBJ whole genome shotgun (WGS) entry which is preliminary data.</text>
</comment>
<dbReference type="CDD" id="cd00067">
    <property type="entry name" value="GAL4"/>
    <property type="match status" value="1"/>
</dbReference>
<dbReference type="PANTHER" id="PTHR47784">
    <property type="entry name" value="STEROL UPTAKE CONTROL PROTEIN 2"/>
    <property type="match status" value="1"/>
</dbReference>
<evidence type="ECO:0000256" key="1">
    <source>
        <dbReference type="ARBA" id="ARBA00023242"/>
    </source>
</evidence>
<protein>
    <recommendedName>
        <fullName evidence="4">Zn(2)-C6 fungal-type domain-containing protein</fullName>
    </recommendedName>
</protein>
<sequence length="198" mass="22365">MSSRRSHQNSHHGCQQCKDARKKVRDISINCIIESNQHQCDEQQPECGRCQSKKRRCRYRHLLSSYNAFQVCVSIVKQGIPVLTSPTKTKTKINAVPCSPNDAEFGSSSKPRLISSPLSHCASILAGRNESLYLTHHYFTVISPSATCTQPHLENFHGWASAVQQHWPMFEFVQYGICALSSLHLACHILDSWRQSAE</sequence>
<dbReference type="GO" id="GO:0008270">
    <property type="term" value="F:zinc ion binding"/>
    <property type="evidence" value="ECO:0007669"/>
    <property type="project" value="InterPro"/>
</dbReference>
<gene>
    <name evidence="2" type="ORF">CFAM422_010083</name>
</gene>
<keyword evidence="1" id="KW-0539">Nucleus</keyword>
<dbReference type="GO" id="GO:0001228">
    <property type="term" value="F:DNA-binding transcription activator activity, RNA polymerase II-specific"/>
    <property type="evidence" value="ECO:0007669"/>
    <property type="project" value="TreeGrafter"/>
</dbReference>
<organism evidence="2 3">
    <name type="scientific">Trichoderma lentiforme</name>
    <dbReference type="NCBI Taxonomy" id="1567552"/>
    <lineage>
        <taxon>Eukaryota</taxon>
        <taxon>Fungi</taxon>
        <taxon>Dikarya</taxon>
        <taxon>Ascomycota</taxon>
        <taxon>Pezizomycotina</taxon>
        <taxon>Sordariomycetes</taxon>
        <taxon>Hypocreomycetidae</taxon>
        <taxon>Hypocreales</taxon>
        <taxon>Hypocreaceae</taxon>
        <taxon>Trichoderma</taxon>
    </lineage>
</organism>
<evidence type="ECO:0000313" key="2">
    <source>
        <dbReference type="EMBL" id="KAF3063401.1"/>
    </source>
</evidence>
<evidence type="ECO:0008006" key="4">
    <source>
        <dbReference type="Google" id="ProtNLM"/>
    </source>
</evidence>
<accession>A0A9P5CAV4</accession>
<reference evidence="2 3" key="1">
    <citation type="submission" date="2018-06" db="EMBL/GenBank/DDBJ databases">
        <title>Genome analysis of cellulolytic fungus Trichoderma lentiforme CFAM-422.</title>
        <authorList>
            <person name="Steindorff A.S."/>
            <person name="Formighieri E.F."/>
            <person name="Midorikawa G.E.O."/>
            <person name="Tamietti M.S."/>
            <person name="Ramos E.Z."/>
            <person name="Silva A.S."/>
            <person name="Bon E.P.S."/>
            <person name="Mendes T.D."/>
            <person name="Damaso M.C.T."/>
            <person name="Favaro L.C.L."/>
        </authorList>
    </citation>
    <scope>NUCLEOTIDE SEQUENCE [LARGE SCALE GENOMIC DNA]</scope>
    <source>
        <strain evidence="2 3">CFAM-422</strain>
    </source>
</reference>
<dbReference type="InterPro" id="IPR053157">
    <property type="entry name" value="Sterol_Uptake_Regulator"/>
</dbReference>
<dbReference type="Proteomes" id="UP000801864">
    <property type="component" value="Unassembled WGS sequence"/>
</dbReference>
<proteinExistence type="predicted"/>
<evidence type="ECO:0000313" key="3">
    <source>
        <dbReference type="Proteomes" id="UP000801864"/>
    </source>
</evidence>
<dbReference type="PANTHER" id="PTHR47784:SF5">
    <property type="entry name" value="STEROL UPTAKE CONTROL PROTEIN 2"/>
    <property type="match status" value="1"/>
</dbReference>
<name>A0A9P5CAV4_9HYPO</name>
<dbReference type="InterPro" id="IPR001138">
    <property type="entry name" value="Zn2Cys6_DnaBD"/>
</dbReference>